<protein>
    <submittedName>
        <fullName evidence="2">Acyl carrier protein</fullName>
    </submittedName>
</protein>
<feature type="domain" description="Carrier" evidence="1">
    <location>
        <begin position="1"/>
        <end position="79"/>
    </location>
</feature>
<dbReference type="EMBL" id="JAGSXH010000032">
    <property type="protein sequence ID" value="MBS2963704.1"/>
    <property type="molecule type" value="Genomic_DNA"/>
</dbReference>
<comment type="caution">
    <text evidence="2">The sequence shown here is derived from an EMBL/GenBank/DDBJ whole genome shotgun (WGS) entry which is preliminary data.</text>
</comment>
<dbReference type="PROSITE" id="PS50075">
    <property type="entry name" value="CARRIER"/>
    <property type="match status" value="1"/>
</dbReference>
<keyword evidence="3" id="KW-1185">Reference proteome</keyword>
<evidence type="ECO:0000313" key="2">
    <source>
        <dbReference type="EMBL" id="MBS2963704.1"/>
    </source>
</evidence>
<dbReference type="InterPro" id="IPR036736">
    <property type="entry name" value="ACP-like_sf"/>
</dbReference>
<accession>A0A8J7WPM3</accession>
<proteinExistence type="predicted"/>
<gene>
    <name evidence="2" type="ORF">KGA66_11635</name>
</gene>
<dbReference type="RefSeq" id="WP_211467648.1">
    <property type="nucleotide sequence ID" value="NZ_JAGSXH010000032.1"/>
</dbReference>
<evidence type="ECO:0000259" key="1">
    <source>
        <dbReference type="PROSITE" id="PS50075"/>
    </source>
</evidence>
<dbReference type="SUPFAM" id="SSF47336">
    <property type="entry name" value="ACP-like"/>
    <property type="match status" value="1"/>
</dbReference>
<evidence type="ECO:0000313" key="3">
    <source>
        <dbReference type="Proteomes" id="UP000677913"/>
    </source>
</evidence>
<organism evidence="2 3">
    <name type="scientific">Actinocrinis puniceicyclus</name>
    <dbReference type="NCBI Taxonomy" id="977794"/>
    <lineage>
        <taxon>Bacteria</taxon>
        <taxon>Bacillati</taxon>
        <taxon>Actinomycetota</taxon>
        <taxon>Actinomycetes</taxon>
        <taxon>Catenulisporales</taxon>
        <taxon>Actinospicaceae</taxon>
        <taxon>Actinocrinis</taxon>
    </lineage>
</organism>
<reference evidence="2" key="1">
    <citation type="submission" date="2021-04" db="EMBL/GenBank/DDBJ databases">
        <title>Genome based classification of Actinospica acidithermotolerans sp. nov., an actinobacterium isolated from an Indonesian hot spring.</title>
        <authorList>
            <person name="Kusuma A.B."/>
            <person name="Putra K.E."/>
            <person name="Nafisah S."/>
            <person name="Loh J."/>
            <person name="Nouioui I."/>
            <person name="Goodfellow M."/>
        </authorList>
    </citation>
    <scope>NUCLEOTIDE SEQUENCE</scope>
    <source>
        <strain evidence="2">DSM 45618</strain>
    </source>
</reference>
<dbReference type="Proteomes" id="UP000677913">
    <property type="component" value="Unassembled WGS sequence"/>
</dbReference>
<name>A0A8J7WPM3_9ACTN</name>
<dbReference type="InterPro" id="IPR009081">
    <property type="entry name" value="PP-bd_ACP"/>
</dbReference>
<dbReference type="Gene3D" id="1.10.1200.10">
    <property type="entry name" value="ACP-like"/>
    <property type="match status" value="1"/>
</dbReference>
<dbReference type="AlphaFoldDB" id="A0A8J7WPM3"/>
<sequence length="86" mass="9564">MTIAQSLLTYIADTWMKGDAAGLDENVPLLELNIIDSTEIFDLVHYVQSEYRVTVPLREVAPDNFRTVGAIAALVERLRAESGSLR</sequence>